<dbReference type="InterPro" id="IPR050664">
    <property type="entry name" value="Octanoyltrans_LipM/LipL"/>
</dbReference>
<organism evidence="2 3">
    <name type="scientific">Thermithiobacillus plumbiphilus</name>
    <dbReference type="NCBI Taxonomy" id="1729899"/>
    <lineage>
        <taxon>Bacteria</taxon>
        <taxon>Pseudomonadati</taxon>
        <taxon>Pseudomonadota</taxon>
        <taxon>Acidithiobacillia</taxon>
        <taxon>Acidithiobacillales</taxon>
        <taxon>Thermithiobacillaceae</taxon>
        <taxon>Thermithiobacillus</taxon>
    </lineage>
</organism>
<dbReference type="Gene3D" id="3.30.930.10">
    <property type="entry name" value="Bira Bifunctional Protein, Domain 2"/>
    <property type="match status" value="1"/>
</dbReference>
<dbReference type="Proteomes" id="UP001446205">
    <property type="component" value="Unassembled WGS sequence"/>
</dbReference>
<protein>
    <submittedName>
        <fullName evidence="2">DUF116 domain-containing protein</fullName>
    </submittedName>
</protein>
<dbReference type="Pfam" id="PF01976">
    <property type="entry name" value="DUF116"/>
    <property type="match status" value="1"/>
</dbReference>
<dbReference type="InterPro" id="IPR045864">
    <property type="entry name" value="aa-tRNA-synth_II/BPL/LPL"/>
</dbReference>
<evidence type="ECO:0000313" key="3">
    <source>
        <dbReference type="Proteomes" id="UP001446205"/>
    </source>
</evidence>
<feature type="domain" description="BPL/LPL catalytic" evidence="1">
    <location>
        <begin position="35"/>
        <end position="227"/>
    </location>
</feature>
<evidence type="ECO:0000313" key="2">
    <source>
        <dbReference type="EMBL" id="MEK8089682.1"/>
    </source>
</evidence>
<dbReference type="Pfam" id="PF21948">
    <property type="entry name" value="LplA-B_cat"/>
    <property type="match status" value="1"/>
</dbReference>
<dbReference type="Gene3D" id="3.30.390.50">
    <property type="entry name" value="CO dehydrogenase flavoprotein, C-terminal domain"/>
    <property type="match status" value="1"/>
</dbReference>
<accession>A0ABU9DA29</accession>
<name>A0ABU9DA29_9PROT</name>
<dbReference type="InterPro" id="IPR002829">
    <property type="entry name" value="DUF116"/>
</dbReference>
<reference evidence="2 3" key="1">
    <citation type="submission" date="2024-04" db="EMBL/GenBank/DDBJ databases">
        <authorList>
            <person name="Abashina T."/>
            <person name="Shaikin A."/>
        </authorList>
    </citation>
    <scope>NUCLEOTIDE SEQUENCE [LARGE SCALE GENOMIC DNA]</scope>
    <source>
        <strain evidence="2 3">AAFK</strain>
    </source>
</reference>
<dbReference type="RefSeq" id="WP_341370740.1">
    <property type="nucleotide sequence ID" value="NZ_JBBPCO010000007.1"/>
</dbReference>
<keyword evidence="3" id="KW-1185">Reference proteome</keyword>
<dbReference type="PANTHER" id="PTHR43679:SF2">
    <property type="entry name" value="OCTANOYL-[GCVH]:PROTEIN N-OCTANOYLTRANSFERASE"/>
    <property type="match status" value="1"/>
</dbReference>
<comment type="caution">
    <text evidence="2">The sequence shown here is derived from an EMBL/GenBank/DDBJ whole genome shotgun (WGS) entry which is preliminary data.</text>
</comment>
<evidence type="ECO:0000259" key="1">
    <source>
        <dbReference type="PROSITE" id="PS51733"/>
    </source>
</evidence>
<dbReference type="EMBL" id="JBBPCO010000007">
    <property type="protein sequence ID" value="MEK8089682.1"/>
    <property type="molecule type" value="Genomic_DNA"/>
</dbReference>
<dbReference type="PROSITE" id="PS51733">
    <property type="entry name" value="BPL_LPL_CATALYTIC"/>
    <property type="match status" value="1"/>
</dbReference>
<dbReference type="SUPFAM" id="SSF55681">
    <property type="entry name" value="Class II aaRS and biotin synthetases"/>
    <property type="match status" value="1"/>
</dbReference>
<gene>
    <name evidence="2" type="ORF">WOB96_07865</name>
</gene>
<proteinExistence type="predicted"/>
<dbReference type="InterPro" id="IPR004143">
    <property type="entry name" value="BPL_LPL_catalytic"/>
</dbReference>
<sequence length="530" mass="59243">MTQDDTLVWVWDSGLRSGSENLAIDRLWLRQHARGKRPDLLRFYRSLPCAVVGHHQAVDRELRLDYCHNHGIEVLRRPCGGGALYVDQNQLAFSLIIRSPSVWQDAAIGAILAHVAEILAAGLAGLGVRTTFKDPNDLEVEGRKLASIFLANEGDTLLLQGVLLLDLDIRRMLKTLRVPTEKLSPSGLDSARGRLITLRQCLGRMPEAGEVQRHLLTAMQEAFNPRLWTTVKLMESAVTGEPTDESAHGFRIDWRAQRDEAMEAIWRTAGGVLRTRLVLDEQAQIIKQAEFAGDLHCRPLDLLERLQDALTDLPLPLIDRCLVHVAQRSCAELSGFGIEDLRRVLQLAIDKFDMRRQMGLSAAQANGVMCFGGEYSGAGAVLAQAQVMLVPYCAKPPWCKWRHQDGCTECGLCEVGEAYRLARERGMPVTSITNYEHLLATLARMKSEGVQAYVGMCCSNFFIKRHRAFREAGMPALLLDISGSNCYELQQEDQAYAGTFQARAYLDLDVLHKVMRFVPQQGRSSLKKEI</sequence>
<dbReference type="PANTHER" id="PTHR43679">
    <property type="entry name" value="OCTANOYLTRANSFERASE LIPM-RELATED"/>
    <property type="match status" value="1"/>
</dbReference>